<reference evidence="2 3" key="1">
    <citation type="submission" date="2021-06" db="EMBL/GenBank/DDBJ databases">
        <authorList>
            <person name="Palmer J.M."/>
        </authorList>
    </citation>
    <scope>NUCLEOTIDE SEQUENCE [LARGE SCALE GENOMIC DNA]</scope>
    <source>
        <strain evidence="3">if_2019</strain>
        <tissue evidence="2">Muscle</tissue>
    </source>
</reference>
<accession>A0ABV0SWX5</accession>
<gene>
    <name evidence="2" type="ORF">ILYODFUR_010991</name>
</gene>
<evidence type="ECO:0000313" key="2">
    <source>
        <dbReference type="EMBL" id="MEQ2224774.1"/>
    </source>
</evidence>
<feature type="region of interest" description="Disordered" evidence="1">
    <location>
        <begin position="1"/>
        <end position="54"/>
    </location>
</feature>
<comment type="caution">
    <text evidence="2">The sequence shown here is derived from an EMBL/GenBank/DDBJ whole genome shotgun (WGS) entry which is preliminary data.</text>
</comment>
<dbReference type="EMBL" id="JAHRIQ010012402">
    <property type="protein sequence ID" value="MEQ2224774.1"/>
    <property type="molecule type" value="Genomic_DNA"/>
</dbReference>
<protein>
    <submittedName>
        <fullName evidence="2">Uncharacterized protein</fullName>
    </submittedName>
</protein>
<evidence type="ECO:0000256" key="1">
    <source>
        <dbReference type="SAM" id="MobiDB-lite"/>
    </source>
</evidence>
<sequence>MPMNPNGMNPLATGTEHRPHTKTGQTHPARGPRPAANTRGRHPPTMPPATTQTHHITATATAQGETISMPYSEIGALKATQIYFEDLTEHDVP</sequence>
<keyword evidence="3" id="KW-1185">Reference proteome</keyword>
<name>A0ABV0SWX5_9TELE</name>
<proteinExistence type="predicted"/>
<organism evidence="2 3">
    <name type="scientific">Ilyodon furcidens</name>
    <name type="common">goldbreast splitfin</name>
    <dbReference type="NCBI Taxonomy" id="33524"/>
    <lineage>
        <taxon>Eukaryota</taxon>
        <taxon>Metazoa</taxon>
        <taxon>Chordata</taxon>
        <taxon>Craniata</taxon>
        <taxon>Vertebrata</taxon>
        <taxon>Euteleostomi</taxon>
        <taxon>Actinopterygii</taxon>
        <taxon>Neopterygii</taxon>
        <taxon>Teleostei</taxon>
        <taxon>Neoteleostei</taxon>
        <taxon>Acanthomorphata</taxon>
        <taxon>Ovalentaria</taxon>
        <taxon>Atherinomorphae</taxon>
        <taxon>Cyprinodontiformes</taxon>
        <taxon>Goodeidae</taxon>
        <taxon>Ilyodon</taxon>
    </lineage>
</organism>
<evidence type="ECO:0000313" key="3">
    <source>
        <dbReference type="Proteomes" id="UP001482620"/>
    </source>
</evidence>
<dbReference type="Proteomes" id="UP001482620">
    <property type="component" value="Unassembled WGS sequence"/>
</dbReference>